<feature type="compositionally biased region" description="Basic and acidic residues" evidence="6">
    <location>
        <begin position="616"/>
        <end position="627"/>
    </location>
</feature>
<feature type="region of interest" description="Disordered" evidence="6">
    <location>
        <begin position="607"/>
        <end position="637"/>
    </location>
</feature>
<keyword evidence="3" id="KW-0645">Protease</keyword>
<reference evidence="8" key="2">
    <citation type="submission" date="2025-08" db="UniProtKB">
        <authorList>
            <consortium name="Ensembl"/>
        </authorList>
    </citation>
    <scope>IDENTIFICATION</scope>
</reference>
<dbReference type="PANTHER" id="PTHR46896">
    <property type="entry name" value="SENTRIN-SPECIFIC PROTEASE"/>
    <property type="match status" value="1"/>
</dbReference>
<comment type="similarity">
    <text evidence="1">Belongs to the peptidase C48 family.</text>
</comment>
<feature type="region of interest" description="Disordered" evidence="6">
    <location>
        <begin position="249"/>
        <end position="268"/>
    </location>
</feature>
<evidence type="ECO:0000259" key="7">
    <source>
        <dbReference type="PROSITE" id="PS50600"/>
    </source>
</evidence>
<feature type="domain" description="Ubiquitin-like protease family profile" evidence="7">
    <location>
        <begin position="485"/>
        <end position="750"/>
    </location>
</feature>
<dbReference type="GO" id="GO:0070139">
    <property type="term" value="F:SUMO-specific endopeptidase activity"/>
    <property type="evidence" value="ECO:0007669"/>
    <property type="project" value="TreeGrafter"/>
</dbReference>
<sequence>MSAVLMDQRKTLNSSLPADRSAGSSSGISFRIPKKKSPVESTCLRMESPLSRLKDASSSKISWTQFTVRARARKLPGFRQLNGSCSSSCRQMSNTKDGTDGLVLADVRKTEHGQDDLNRERKSLAVKIGTSGQKNDSPALRKIVESHTCSEPSTDTSQQRPFLRSSQSSASKGFRPKRASDTLCQDENLQRGHSSPRHRKCSIRLKVVLSSDEEEVDKDNEGRTSVQAVHAEFAQEKQVEMQAAEERLVLRPGNKEPSGSVKHPDEEPSVVELPFSTLYTGKMKAKANGNIMVTEDCITIPLKDPEGDAEVSLALVPSEMRGYGMWGQGTPTVPLLFLWVSDALAQVIQRELSALCSVDLPGKASPFMLLKLTKDLDSLQEALLASLMDMMGLRSGRLGLRQPLSRDRAQALVQGSSWGSRLLLLLREEVFSSADPPDHKGQSGKEEHQAGLRKGRTRSSAVTLEDSGPSQRLILFPPPPLKGGIAVTTEDLQCLNSGEFLNDVIIDFYLKYLMLEKAPKEMVERSHIFSSFFYKQLTRKDVSGEEVSSVAAKHRRHQRVRTWTRHVDIFKKDYLFVPVNQEAHWYLVVICFPSLLNPLYEEWGNSATTGNSGAKKKTESPALEDRSQNSNSKTTSTYFKRAMGVMERTGDNSVCGQRELKSVPKCTQLGCQRETVSKRPCILIMDSLKLSLHEKIFTLLREYLQVEWEVRRGSPRNFTAEQMKGSLCRVPLQDNSSDCGVYLLQFAESFLQNPVVHFDLPLNLENWFPRQQVRRKRDEIRELVLQLYRKQKGVS</sequence>
<feature type="region of interest" description="Disordered" evidence="6">
    <location>
        <begin position="1"/>
        <end position="41"/>
    </location>
</feature>
<evidence type="ECO:0000256" key="6">
    <source>
        <dbReference type="SAM" id="MobiDB-lite"/>
    </source>
</evidence>
<evidence type="ECO:0000313" key="8">
    <source>
        <dbReference type="Ensembl" id="ENSSFOP00015002852.2"/>
    </source>
</evidence>
<feature type="compositionally biased region" description="Polar residues" evidence="6">
    <location>
        <begin position="11"/>
        <end position="28"/>
    </location>
</feature>
<gene>
    <name evidence="8" type="primary">senp7</name>
</gene>
<dbReference type="PANTHER" id="PTHR46896:SF2">
    <property type="entry name" value="SENTRIN-SPECIFIC PROTEASE 7"/>
    <property type="match status" value="1"/>
</dbReference>
<feature type="compositionally biased region" description="Polar residues" evidence="6">
    <location>
        <begin position="182"/>
        <end position="193"/>
    </location>
</feature>
<dbReference type="GeneTree" id="ENSGT00940000157308"/>
<feature type="compositionally biased region" description="Basic and acidic residues" evidence="6">
    <location>
        <begin position="434"/>
        <end position="450"/>
    </location>
</feature>
<feature type="compositionally biased region" description="Polar residues" evidence="6">
    <location>
        <begin position="147"/>
        <end position="171"/>
    </location>
</feature>
<evidence type="ECO:0000256" key="5">
    <source>
        <dbReference type="ARBA" id="ARBA00022801"/>
    </source>
</evidence>
<evidence type="ECO:0000313" key="9">
    <source>
        <dbReference type="Proteomes" id="UP000694397"/>
    </source>
</evidence>
<name>A0A8C9R0C5_SCLFO</name>
<dbReference type="FunFam" id="1.10.418.20:FF:000001">
    <property type="entry name" value="sentrin-specific protease 6 isoform X1"/>
    <property type="match status" value="1"/>
</dbReference>
<dbReference type="InterPro" id="IPR051947">
    <property type="entry name" value="Sentrin-specific_protease"/>
</dbReference>
<reference evidence="8" key="3">
    <citation type="submission" date="2025-09" db="UniProtKB">
        <authorList>
            <consortium name="Ensembl"/>
        </authorList>
    </citation>
    <scope>IDENTIFICATION</scope>
</reference>
<dbReference type="GO" id="GO:0006508">
    <property type="term" value="P:proteolysis"/>
    <property type="evidence" value="ECO:0007669"/>
    <property type="project" value="UniProtKB-KW"/>
</dbReference>
<dbReference type="Gene3D" id="3.40.395.10">
    <property type="entry name" value="Adenoviral Proteinase, Chain A"/>
    <property type="match status" value="1"/>
</dbReference>
<feature type="region of interest" description="Disordered" evidence="6">
    <location>
        <begin position="146"/>
        <end position="199"/>
    </location>
</feature>
<dbReference type="GO" id="GO:0005737">
    <property type="term" value="C:cytoplasm"/>
    <property type="evidence" value="ECO:0007669"/>
    <property type="project" value="TreeGrafter"/>
</dbReference>
<dbReference type="Ensembl" id="ENSSFOT00015002897.2">
    <property type="protein sequence ID" value="ENSSFOP00015002852.2"/>
    <property type="gene ID" value="ENSSFOG00015001868.2"/>
</dbReference>
<keyword evidence="9" id="KW-1185">Reference proteome</keyword>
<evidence type="ECO:0000256" key="4">
    <source>
        <dbReference type="ARBA" id="ARBA00022786"/>
    </source>
</evidence>
<dbReference type="Pfam" id="PF02902">
    <property type="entry name" value="Peptidase_C48"/>
    <property type="match status" value="1"/>
</dbReference>
<dbReference type="InterPro" id="IPR003653">
    <property type="entry name" value="Peptidase_C48_C"/>
</dbReference>
<dbReference type="PROSITE" id="PS50600">
    <property type="entry name" value="ULP_PROTEASE"/>
    <property type="match status" value="1"/>
</dbReference>
<proteinExistence type="inferred from homology"/>
<dbReference type="SUPFAM" id="SSF54001">
    <property type="entry name" value="Cysteine proteinases"/>
    <property type="match status" value="1"/>
</dbReference>
<dbReference type="GO" id="GO:0016926">
    <property type="term" value="P:protein desumoylation"/>
    <property type="evidence" value="ECO:0007669"/>
    <property type="project" value="TreeGrafter"/>
</dbReference>
<protein>
    <submittedName>
        <fullName evidence="8">SUMO specific peptidase 7b</fullName>
    </submittedName>
</protein>
<evidence type="ECO:0000256" key="2">
    <source>
        <dbReference type="ARBA" id="ARBA00022553"/>
    </source>
</evidence>
<feature type="compositionally biased region" description="Polar residues" evidence="6">
    <location>
        <begin position="628"/>
        <end position="637"/>
    </location>
</feature>
<organism evidence="8 9">
    <name type="scientific">Scleropages formosus</name>
    <name type="common">Asian bonytongue</name>
    <name type="synonym">Osteoglossum formosum</name>
    <dbReference type="NCBI Taxonomy" id="113540"/>
    <lineage>
        <taxon>Eukaryota</taxon>
        <taxon>Metazoa</taxon>
        <taxon>Chordata</taxon>
        <taxon>Craniata</taxon>
        <taxon>Vertebrata</taxon>
        <taxon>Euteleostomi</taxon>
        <taxon>Actinopterygii</taxon>
        <taxon>Neopterygii</taxon>
        <taxon>Teleostei</taxon>
        <taxon>Osteoglossocephala</taxon>
        <taxon>Osteoglossomorpha</taxon>
        <taxon>Osteoglossiformes</taxon>
        <taxon>Osteoglossidae</taxon>
        <taxon>Scleropages</taxon>
    </lineage>
</organism>
<evidence type="ECO:0000256" key="1">
    <source>
        <dbReference type="ARBA" id="ARBA00005234"/>
    </source>
</evidence>
<dbReference type="GO" id="GO:0005634">
    <property type="term" value="C:nucleus"/>
    <property type="evidence" value="ECO:0007669"/>
    <property type="project" value="TreeGrafter"/>
</dbReference>
<reference evidence="8 9" key="1">
    <citation type="submission" date="2019-04" db="EMBL/GenBank/DDBJ databases">
        <authorList>
            <consortium name="Wellcome Sanger Institute Data Sharing"/>
        </authorList>
    </citation>
    <scope>NUCLEOTIDE SEQUENCE [LARGE SCALE GENOMIC DNA]</scope>
</reference>
<feature type="region of interest" description="Disordered" evidence="6">
    <location>
        <begin position="434"/>
        <end position="470"/>
    </location>
</feature>
<keyword evidence="4" id="KW-0833">Ubl conjugation pathway</keyword>
<keyword evidence="5" id="KW-0378">Hydrolase</keyword>
<dbReference type="Proteomes" id="UP000694397">
    <property type="component" value="Chromosome 1"/>
</dbReference>
<dbReference type="FunFam" id="1.10.418.20:FF:000004">
    <property type="entry name" value="sentrin-specific protease 7 isoform X1"/>
    <property type="match status" value="1"/>
</dbReference>
<evidence type="ECO:0000256" key="3">
    <source>
        <dbReference type="ARBA" id="ARBA00022670"/>
    </source>
</evidence>
<accession>A0A8C9R0C5</accession>
<dbReference type="InterPro" id="IPR038765">
    <property type="entry name" value="Papain-like_cys_pep_sf"/>
</dbReference>
<keyword evidence="2" id="KW-0597">Phosphoprotein</keyword>
<dbReference type="AlphaFoldDB" id="A0A8C9R0C5"/>